<sequence length="127" mass="14805">MFDFSLAKKNLQRNENMRIICSRTKMKEEEFIELDIEKDVYFIDKTKKVITFHSKQGLYSQIVSLSSLEKCLFNSGFRKFDIGNLVNVNLILGIDIQKGHVLFEDGSYTTISKQNLIRLLEVYSNNI</sequence>
<evidence type="ECO:0000259" key="1">
    <source>
        <dbReference type="Pfam" id="PF04397"/>
    </source>
</evidence>
<dbReference type="AlphaFoldDB" id="A0A1V0UPT9"/>
<gene>
    <name evidence="2" type="ORF">B7C51_04795</name>
</gene>
<dbReference type="InterPro" id="IPR007492">
    <property type="entry name" value="LytTR_DNA-bd_dom"/>
</dbReference>
<evidence type="ECO:0000313" key="2">
    <source>
        <dbReference type="EMBL" id="ARF67289.1"/>
    </source>
</evidence>
<dbReference type="Pfam" id="PF04397">
    <property type="entry name" value="LytTR"/>
    <property type="match status" value="1"/>
</dbReference>
<proteinExistence type="predicted"/>
<dbReference type="GO" id="GO:0003677">
    <property type="term" value="F:DNA binding"/>
    <property type="evidence" value="ECO:0007669"/>
    <property type="project" value="InterPro"/>
</dbReference>
<dbReference type="EMBL" id="CP020557">
    <property type="protein sequence ID" value="ARF67289.1"/>
    <property type="molecule type" value="Genomic_DNA"/>
</dbReference>
<feature type="domain" description="HTH LytTR-type" evidence="1">
    <location>
        <begin position="38"/>
        <end position="121"/>
    </location>
</feature>
<evidence type="ECO:0000313" key="3">
    <source>
        <dbReference type="Proteomes" id="UP000192727"/>
    </source>
</evidence>
<name>A0A1V0UPT9_9BACL</name>
<dbReference type="Proteomes" id="UP000192727">
    <property type="component" value="Chromosome"/>
</dbReference>
<dbReference type="Gene3D" id="2.40.50.1020">
    <property type="entry name" value="LytTr DNA-binding domain"/>
    <property type="match status" value="1"/>
</dbReference>
<accession>A0A1V0UPT9</accession>
<protein>
    <recommendedName>
        <fullName evidence="1">HTH LytTR-type domain-containing protein</fullName>
    </recommendedName>
</protein>
<organism evidence="2 3">
    <name type="scientific">Paenibacillus larvae subsp. pulvifaciens</name>
    <dbReference type="NCBI Taxonomy" id="1477"/>
    <lineage>
        <taxon>Bacteria</taxon>
        <taxon>Bacillati</taxon>
        <taxon>Bacillota</taxon>
        <taxon>Bacilli</taxon>
        <taxon>Bacillales</taxon>
        <taxon>Paenibacillaceae</taxon>
        <taxon>Paenibacillus</taxon>
    </lineage>
</organism>
<reference evidence="2 3" key="1">
    <citation type="submission" date="2017-03" db="EMBL/GenBank/DDBJ databases">
        <title>Paenibacillus larvae genome sequencing.</title>
        <authorList>
            <person name="Dingman D.W."/>
        </authorList>
    </citation>
    <scope>NUCLEOTIDE SEQUENCE [LARGE SCALE GENOMIC DNA]</scope>
    <source>
        <strain evidence="2 3">SAG 10367</strain>
    </source>
</reference>